<proteinExistence type="predicted"/>
<feature type="signal peptide" evidence="1">
    <location>
        <begin position="1"/>
        <end position="28"/>
    </location>
</feature>
<accession>A0A7J8JKM0</accession>
<dbReference type="PANTHER" id="PTHR17314">
    <property type="entry name" value="REGULATED ENDOCRINE SPECIFIC PROTEIN 18"/>
    <property type="match status" value="1"/>
</dbReference>
<gene>
    <name evidence="2" type="ORF">HJG63_016581</name>
</gene>
<dbReference type="InterPro" id="IPR024833">
    <property type="entry name" value="RESP18"/>
</dbReference>
<sequence>MRRPLWLGVSGGLRLLLCFLLLNSHPEGRNINGHGGQGQVGVGAVLALPRIYYSNLPALVNCTPADCATRFVLEG</sequence>
<dbReference type="PANTHER" id="PTHR17314:SF0">
    <property type="entry name" value="REGULATED ENDOCRINE-SPECIFIC PROTEIN 18"/>
    <property type="match status" value="1"/>
</dbReference>
<evidence type="ECO:0000313" key="3">
    <source>
        <dbReference type="Proteomes" id="UP000593571"/>
    </source>
</evidence>
<feature type="chain" id="PRO_5029848081" evidence="1">
    <location>
        <begin position="29"/>
        <end position="75"/>
    </location>
</feature>
<name>A0A7J8JKM0_ROUAE</name>
<evidence type="ECO:0000313" key="2">
    <source>
        <dbReference type="EMBL" id="KAF6497463.1"/>
    </source>
</evidence>
<dbReference type="Proteomes" id="UP000593571">
    <property type="component" value="Unassembled WGS sequence"/>
</dbReference>
<dbReference type="AlphaFoldDB" id="A0A7J8JKM0"/>
<comment type="caution">
    <text evidence="2">The sequence shown here is derived from an EMBL/GenBank/DDBJ whole genome shotgun (WGS) entry which is preliminary data.</text>
</comment>
<evidence type="ECO:0000256" key="1">
    <source>
        <dbReference type="SAM" id="SignalP"/>
    </source>
</evidence>
<reference evidence="2 3" key="1">
    <citation type="journal article" date="2020" name="Nature">
        <title>Six reference-quality genomes reveal evolution of bat adaptations.</title>
        <authorList>
            <person name="Jebb D."/>
            <person name="Huang Z."/>
            <person name="Pippel M."/>
            <person name="Hughes G.M."/>
            <person name="Lavrichenko K."/>
            <person name="Devanna P."/>
            <person name="Winkler S."/>
            <person name="Jermiin L.S."/>
            <person name="Skirmuntt E.C."/>
            <person name="Katzourakis A."/>
            <person name="Burkitt-Gray L."/>
            <person name="Ray D.A."/>
            <person name="Sullivan K.A.M."/>
            <person name="Roscito J.G."/>
            <person name="Kirilenko B.M."/>
            <person name="Davalos L.M."/>
            <person name="Corthals A.P."/>
            <person name="Power M.L."/>
            <person name="Jones G."/>
            <person name="Ransome R.D."/>
            <person name="Dechmann D.K.N."/>
            <person name="Locatelli A.G."/>
            <person name="Puechmaille S.J."/>
            <person name="Fedrigo O."/>
            <person name="Jarvis E.D."/>
            <person name="Hiller M."/>
            <person name="Vernes S.C."/>
            <person name="Myers E.W."/>
            <person name="Teeling E.C."/>
        </authorList>
    </citation>
    <scope>NUCLEOTIDE SEQUENCE [LARGE SCALE GENOMIC DNA]</scope>
    <source>
        <strain evidence="2">MRouAeg1</strain>
        <tissue evidence="2">Muscle</tissue>
    </source>
</reference>
<dbReference type="GO" id="GO:0005783">
    <property type="term" value="C:endoplasmic reticulum"/>
    <property type="evidence" value="ECO:0007669"/>
    <property type="project" value="TreeGrafter"/>
</dbReference>
<keyword evidence="3" id="KW-1185">Reference proteome</keyword>
<dbReference type="EMBL" id="JACASE010000002">
    <property type="protein sequence ID" value="KAF6497463.1"/>
    <property type="molecule type" value="Genomic_DNA"/>
</dbReference>
<organism evidence="2 3">
    <name type="scientific">Rousettus aegyptiacus</name>
    <name type="common">Egyptian fruit bat</name>
    <name type="synonym">Pteropus aegyptiacus</name>
    <dbReference type="NCBI Taxonomy" id="9407"/>
    <lineage>
        <taxon>Eukaryota</taxon>
        <taxon>Metazoa</taxon>
        <taxon>Chordata</taxon>
        <taxon>Craniata</taxon>
        <taxon>Vertebrata</taxon>
        <taxon>Euteleostomi</taxon>
        <taxon>Mammalia</taxon>
        <taxon>Eutheria</taxon>
        <taxon>Laurasiatheria</taxon>
        <taxon>Chiroptera</taxon>
        <taxon>Yinpterochiroptera</taxon>
        <taxon>Pteropodoidea</taxon>
        <taxon>Pteropodidae</taxon>
        <taxon>Rousettinae</taxon>
        <taxon>Rousettus</taxon>
    </lineage>
</organism>
<protein>
    <submittedName>
        <fullName evidence="2">Regulated endocrine specific protein 18</fullName>
    </submittedName>
</protein>
<keyword evidence="1" id="KW-0732">Signal</keyword>